<comment type="pathway">
    <text evidence="2 12">Cofactor biosynthesis; NAD(+) biosynthesis; iminoaspartate from L-aspartate (oxidase route): step 1/1.</text>
</comment>
<dbReference type="UniPathway" id="UPA00253">
    <property type="reaction ID" value="UER00326"/>
</dbReference>
<dbReference type="InterPro" id="IPR005288">
    <property type="entry name" value="NadB"/>
</dbReference>
<evidence type="ECO:0000256" key="6">
    <source>
        <dbReference type="ARBA" id="ARBA00022642"/>
    </source>
</evidence>
<feature type="domain" description="Fumarate reductase/succinate dehydrogenase flavoprotein-like C-terminal" evidence="14">
    <location>
        <begin position="452"/>
        <end position="528"/>
    </location>
</feature>
<dbReference type="STRING" id="888061.AXF15_04505"/>
<keyword evidence="8 12" id="KW-0560">Oxidoreductase</keyword>
<dbReference type="EMBL" id="CP014230">
    <property type="protein sequence ID" value="AMD92444.1"/>
    <property type="molecule type" value="Genomic_DNA"/>
</dbReference>
<dbReference type="OrthoDB" id="9806724at2"/>
<dbReference type="SUPFAM" id="SSF46977">
    <property type="entry name" value="Succinate dehydrogenase/fumarate reductase flavoprotein C-terminal domain"/>
    <property type="match status" value="1"/>
</dbReference>
<dbReference type="Proteomes" id="UP000063964">
    <property type="component" value="Chromosome"/>
</dbReference>
<evidence type="ECO:0000313" key="16">
    <source>
        <dbReference type="Proteomes" id="UP000063964"/>
    </source>
</evidence>
<dbReference type="PRINTS" id="PR00368">
    <property type="entry name" value="FADPNR"/>
</dbReference>
<dbReference type="Gene3D" id="3.90.700.10">
    <property type="entry name" value="Succinate dehydrogenase/fumarate reductase flavoprotein, catalytic domain"/>
    <property type="match status" value="1"/>
</dbReference>
<dbReference type="Pfam" id="PF02910">
    <property type="entry name" value="Succ_DH_flav_C"/>
    <property type="match status" value="1"/>
</dbReference>
<feature type="active site" description="Proton acceptor" evidence="11">
    <location>
        <position position="294"/>
    </location>
</feature>
<evidence type="ECO:0000256" key="9">
    <source>
        <dbReference type="ARBA" id="ARBA00048305"/>
    </source>
</evidence>
<evidence type="ECO:0000256" key="7">
    <source>
        <dbReference type="ARBA" id="ARBA00022827"/>
    </source>
</evidence>
<keyword evidence="5 12" id="KW-0285">Flavoprotein</keyword>
<dbReference type="InterPro" id="IPR036188">
    <property type="entry name" value="FAD/NAD-bd_sf"/>
</dbReference>
<dbReference type="PANTHER" id="PTHR42716">
    <property type="entry name" value="L-ASPARTATE OXIDASE"/>
    <property type="match status" value="1"/>
</dbReference>
<accession>A0A0X8JP86</accession>
<comment type="catalytic activity">
    <reaction evidence="9">
        <text>L-aspartate + O2 = iminosuccinate + H2O2</text>
        <dbReference type="Rhea" id="RHEA:25876"/>
        <dbReference type="ChEBI" id="CHEBI:15379"/>
        <dbReference type="ChEBI" id="CHEBI:16240"/>
        <dbReference type="ChEBI" id="CHEBI:29991"/>
        <dbReference type="ChEBI" id="CHEBI:77875"/>
        <dbReference type="EC" id="1.4.3.16"/>
    </reaction>
    <physiologicalReaction direction="left-to-right" evidence="9">
        <dbReference type="Rhea" id="RHEA:25877"/>
    </physiologicalReaction>
</comment>
<evidence type="ECO:0000256" key="3">
    <source>
        <dbReference type="ARBA" id="ARBA00008562"/>
    </source>
</evidence>
<dbReference type="EC" id="1.4.3.16" evidence="4 10"/>
<name>A0A0X8JP86_9BACT</name>
<dbReference type="NCBIfam" id="TIGR00551">
    <property type="entry name" value="nadB"/>
    <property type="match status" value="1"/>
</dbReference>
<keyword evidence="7 12" id="KW-0274">FAD</keyword>
<comment type="subcellular location">
    <subcellularLocation>
        <location evidence="12">Cytoplasm</location>
    </subcellularLocation>
</comment>
<dbReference type="GO" id="GO:0008734">
    <property type="term" value="F:L-aspartate oxidase activity"/>
    <property type="evidence" value="ECO:0007669"/>
    <property type="project" value="UniProtKB-UniRule"/>
</dbReference>
<evidence type="ECO:0000256" key="2">
    <source>
        <dbReference type="ARBA" id="ARBA00004950"/>
    </source>
</evidence>
<dbReference type="SUPFAM" id="SSF56425">
    <property type="entry name" value="Succinate dehydrogenase/fumarate reductase flavoprotein, catalytic domain"/>
    <property type="match status" value="1"/>
</dbReference>
<protein>
    <recommendedName>
        <fullName evidence="4 10">L-aspartate oxidase</fullName>
        <ecNumber evidence="4 10">1.4.3.16</ecNumber>
    </recommendedName>
</protein>
<evidence type="ECO:0000256" key="12">
    <source>
        <dbReference type="RuleBase" id="RU362049"/>
    </source>
</evidence>
<evidence type="ECO:0000256" key="8">
    <source>
        <dbReference type="ARBA" id="ARBA00023002"/>
    </source>
</evidence>
<dbReference type="GO" id="GO:0009435">
    <property type="term" value="P:NAD+ biosynthetic process"/>
    <property type="evidence" value="ECO:0007669"/>
    <property type="project" value="UniProtKB-UniPathway"/>
</dbReference>
<dbReference type="FunFam" id="3.90.700.10:FF:000002">
    <property type="entry name" value="L-aspartate oxidase"/>
    <property type="match status" value="1"/>
</dbReference>
<evidence type="ECO:0000256" key="10">
    <source>
        <dbReference type="NCBIfam" id="TIGR00551"/>
    </source>
</evidence>
<keyword evidence="16" id="KW-1185">Reference proteome</keyword>
<dbReference type="PIRSF" id="PIRSF000171">
    <property type="entry name" value="SDHA_APRA_LASPO"/>
    <property type="match status" value="1"/>
</dbReference>
<evidence type="ECO:0000256" key="4">
    <source>
        <dbReference type="ARBA" id="ARBA00012173"/>
    </source>
</evidence>
<comment type="similarity">
    <text evidence="3 12">Belongs to the FAD-dependent oxidoreductase 2 family. NadB subfamily.</text>
</comment>
<evidence type="ECO:0000259" key="14">
    <source>
        <dbReference type="Pfam" id="PF02910"/>
    </source>
</evidence>
<dbReference type="PANTHER" id="PTHR42716:SF2">
    <property type="entry name" value="L-ASPARTATE OXIDASE, CHLOROPLASTIC"/>
    <property type="match status" value="1"/>
</dbReference>
<dbReference type="Pfam" id="PF00890">
    <property type="entry name" value="FAD_binding_2"/>
    <property type="match status" value="1"/>
</dbReference>
<dbReference type="KEGG" id="doa:AXF15_04505"/>
<sequence>MPYSRLKTEVLIIGSGIAGCTAALCLADRGHEVTLISSGPALDSGNTALAQGGIIYTGPNDSPELLARDITVAGAEYNYAEAVRYLCEDGPKAVERILFERVGVPFERTANGDCFLTREGGHSVHRILACADYTGRAIQDSLGRAVQEHDNIRILYNRTAIDLLATRHQSTRLEFRYQLSNQCVGAYVFNAETGESDIIMADFTILCTGGLGQIFLHTTNSSASIGSGLAMAHRAGATVMNLEYIQFHPTSLFHRADRKFLISEAVRGEGARLLNTRGERFMTRYDDRLELAPRDIVARAIVDEMLTTGEDCVFLDAANYTDQDLRKRFPTIYAKCMEIGVDMTKEPIPVVPAAHYSCGGVLVDRRGRTTLDGLYAAGEVACTGVHGANRLASTSLLEGLLWGMSAAEDIAGRYDEASCGLSRRLQDSMPAWVTSGKTQTEDPALIHQDWNTIRSTMWNYMGIVRTTPRLERAFEDLRNLNKRLHSFYKAIRICKESVDLFHGCQTAYIVTTSALRNKNSRGCHFRKD</sequence>
<dbReference type="PROSITE" id="PS51257">
    <property type="entry name" value="PROKAR_LIPOPROTEIN"/>
    <property type="match status" value="1"/>
</dbReference>
<dbReference type="InterPro" id="IPR037099">
    <property type="entry name" value="Fum_R/Succ_DH_flav-like_C_sf"/>
</dbReference>
<comment type="function">
    <text evidence="12">Catalyzes the oxidation of L-aspartate to iminoaspartate.</text>
</comment>
<dbReference type="InterPro" id="IPR027477">
    <property type="entry name" value="Succ_DH/fumarate_Rdtase_cat_sf"/>
</dbReference>
<dbReference type="SUPFAM" id="SSF51905">
    <property type="entry name" value="FAD/NAD(P)-binding domain"/>
    <property type="match status" value="1"/>
</dbReference>
<gene>
    <name evidence="15" type="ORF">AXF15_04505</name>
</gene>
<comment type="cofactor">
    <cofactor evidence="1 12">
        <name>FAD</name>
        <dbReference type="ChEBI" id="CHEBI:57692"/>
    </cofactor>
</comment>
<dbReference type="AlphaFoldDB" id="A0A0X8JP86"/>
<dbReference type="GO" id="GO:0005737">
    <property type="term" value="C:cytoplasm"/>
    <property type="evidence" value="ECO:0007669"/>
    <property type="project" value="UniProtKB-SubCell"/>
</dbReference>
<keyword evidence="6 12" id="KW-0662">Pyridine nucleotide biosynthesis</keyword>
<evidence type="ECO:0000259" key="13">
    <source>
        <dbReference type="Pfam" id="PF00890"/>
    </source>
</evidence>
<organism evidence="15 16">
    <name type="scientific">Desulfomicrobium orale DSM 12838</name>
    <dbReference type="NCBI Taxonomy" id="888061"/>
    <lineage>
        <taxon>Bacteria</taxon>
        <taxon>Pseudomonadati</taxon>
        <taxon>Thermodesulfobacteriota</taxon>
        <taxon>Desulfovibrionia</taxon>
        <taxon>Desulfovibrionales</taxon>
        <taxon>Desulfomicrobiaceae</taxon>
        <taxon>Desulfomicrobium</taxon>
    </lineage>
</organism>
<evidence type="ECO:0000256" key="5">
    <source>
        <dbReference type="ARBA" id="ARBA00022630"/>
    </source>
</evidence>
<dbReference type="Gene3D" id="3.50.50.60">
    <property type="entry name" value="FAD/NAD(P)-binding domain"/>
    <property type="match status" value="1"/>
</dbReference>
<dbReference type="InterPro" id="IPR003953">
    <property type="entry name" value="FAD-dep_OxRdtase_2_FAD-bd"/>
</dbReference>
<dbReference type="Gene3D" id="1.20.58.100">
    <property type="entry name" value="Fumarate reductase/succinate dehydrogenase flavoprotein-like, C-terminal domain"/>
    <property type="match status" value="1"/>
</dbReference>
<evidence type="ECO:0000313" key="15">
    <source>
        <dbReference type="EMBL" id="AMD92444.1"/>
    </source>
</evidence>
<reference evidence="16" key="1">
    <citation type="submission" date="2016-02" db="EMBL/GenBank/DDBJ databases">
        <authorList>
            <person name="Holder M.E."/>
            <person name="Ajami N.J."/>
            <person name="Petrosino J.F."/>
        </authorList>
    </citation>
    <scope>NUCLEOTIDE SEQUENCE [LARGE SCALE GENOMIC DNA]</scope>
    <source>
        <strain evidence="16">DSM 12838</strain>
    </source>
</reference>
<dbReference type="InterPro" id="IPR015939">
    <property type="entry name" value="Fum_Rdtase/Succ_DH_flav-like_C"/>
</dbReference>
<proteinExistence type="inferred from homology"/>
<feature type="domain" description="FAD-dependent oxidoreductase 2 FAD-binding" evidence="13">
    <location>
        <begin position="10"/>
        <end position="396"/>
    </location>
</feature>
<evidence type="ECO:0000256" key="1">
    <source>
        <dbReference type="ARBA" id="ARBA00001974"/>
    </source>
</evidence>
<dbReference type="RefSeq" id="WP_066603876.1">
    <property type="nucleotide sequence ID" value="NZ_CP014230.1"/>
</dbReference>
<evidence type="ECO:0000256" key="11">
    <source>
        <dbReference type="PIRSR" id="PIRSR000171-1"/>
    </source>
</evidence>